<protein>
    <recommendedName>
        <fullName evidence="4">Transposase</fullName>
    </recommendedName>
</protein>
<dbReference type="PANTHER" id="PTHR46579:SF1">
    <property type="entry name" value="F5_8 TYPE C DOMAIN-CONTAINING PROTEIN"/>
    <property type="match status" value="1"/>
</dbReference>
<feature type="region of interest" description="Disordered" evidence="1">
    <location>
        <begin position="121"/>
        <end position="171"/>
    </location>
</feature>
<comment type="caution">
    <text evidence="2">The sequence shown here is derived from an EMBL/GenBank/DDBJ whole genome shotgun (WGS) entry which is preliminary data.</text>
</comment>
<keyword evidence="3" id="KW-1185">Reference proteome</keyword>
<evidence type="ECO:0000313" key="2">
    <source>
        <dbReference type="EMBL" id="THG93637.1"/>
    </source>
</evidence>
<accession>A0A4S4K8X0</accession>
<evidence type="ECO:0000313" key="3">
    <source>
        <dbReference type="Proteomes" id="UP000309038"/>
    </source>
</evidence>
<feature type="compositionally biased region" description="Basic and acidic residues" evidence="1">
    <location>
        <begin position="749"/>
        <end position="758"/>
    </location>
</feature>
<sequence>MFISRQTRKQSLIMSAYLSRATVKTCDGKLQPRYIVRSHRRKTKPRVESSEEEDQNLAVARLKEKKHKNKNKRRTIPGSPSHDLSELPPIAQPLETQESLIVPPSNITPEPIHEDHVTPLLLTDKCDGPSGPGPFVPLPSPVTRESVQDSPLPQNLPSDAANTPNGTAHTYNPTFLEQLDAAMAAHTPEHHIAGDAPISTSPTVLPHDTASGLVFERAPSTHAVVEQSTPTPFWRVIMLLAAWLHLRHFVSHRAIGLMLQVFRAVLISIGAMAAQQDAPVTLRTTFNRLGLGDNFHILPMCPACHRVYPYDSQLDASCTNCHINLFIVGGVCLTIPSQAPGIHTKKSSKPSKPLLQAPYRLPSEMLPDLINSTPHMEAQLDTWRTRQSTNGTLKSIQDGHIWKTIKGYDDDPFFANTVNRKTPDELRIGVTLGFDGFGFARSAFAGRHSTGVLSLCIANLDTHLKYLPQNLLLCGLTPGPKELTGKELQYFMKLFVDYLLMLYDHGIVAQTNAYPEGRRVRVTLIAVCCDHPALCRLCGFADHGTNGYFCPRCTIRQEYLHTPDGVKIGGFPLRDGNTHRNQAQDYANLGDNTKAKDAFFKEHSMRYFELSRLPYFDPVEMTVIDPMHNILLGVVKTQWYGTWIQGKTLRERTSTNKVRRELDSIHDYLKIFEMPEWVARMPQDVGYPAGGSLTSDEWKALAMVYCPIIIPLIWEEWSEAAEAEYHKKTKLWQKEEAKRLKRIEKGKRKADGTEETPRPKPRRRMHLRDADNFLSLAAALKILLARSIEIADLDRAQELLQDFLDGFMEARLDAMITQFPC</sequence>
<dbReference type="InterPro" id="IPR004242">
    <property type="entry name" value="Transposase_21"/>
</dbReference>
<dbReference type="AlphaFoldDB" id="A0A4S4K8X0"/>
<gene>
    <name evidence="2" type="ORF">EW026_g7651</name>
</gene>
<feature type="region of interest" description="Disordered" evidence="1">
    <location>
        <begin position="63"/>
        <end position="88"/>
    </location>
</feature>
<organism evidence="2 3">
    <name type="scientific">Hermanssonia centrifuga</name>
    <dbReference type="NCBI Taxonomy" id="98765"/>
    <lineage>
        <taxon>Eukaryota</taxon>
        <taxon>Fungi</taxon>
        <taxon>Dikarya</taxon>
        <taxon>Basidiomycota</taxon>
        <taxon>Agaricomycotina</taxon>
        <taxon>Agaricomycetes</taxon>
        <taxon>Polyporales</taxon>
        <taxon>Meruliaceae</taxon>
        <taxon>Hermanssonia</taxon>
    </lineage>
</organism>
<name>A0A4S4K8X0_9APHY</name>
<feature type="region of interest" description="Disordered" evidence="1">
    <location>
        <begin position="743"/>
        <end position="763"/>
    </location>
</feature>
<evidence type="ECO:0008006" key="4">
    <source>
        <dbReference type="Google" id="ProtNLM"/>
    </source>
</evidence>
<dbReference type="EMBL" id="SGPJ01000607">
    <property type="protein sequence ID" value="THG93637.1"/>
    <property type="molecule type" value="Genomic_DNA"/>
</dbReference>
<dbReference type="Pfam" id="PF02992">
    <property type="entry name" value="Transposase_21"/>
    <property type="match status" value="1"/>
</dbReference>
<dbReference type="Proteomes" id="UP000309038">
    <property type="component" value="Unassembled WGS sequence"/>
</dbReference>
<evidence type="ECO:0000256" key="1">
    <source>
        <dbReference type="SAM" id="MobiDB-lite"/>
    </source>
</evidence>
<proteinExistence type="predicted"/>
<feature type="compositionally biased region" description="Polar residues" evidence="1">
    <location>
        <begin position="143"/>
        <end position="171"/>
    </location>
</feature>
<feature type="compositionally biased region" description="Basic residues" evidence="1">
    <location>
        <begin position="63"/>
        <end position="75"/>
    </location>
</feature>
<feature type="compositionally biased region" description="Pro residues" evidence="1">
    <location>
        <begin position="131"/>
        <end position="140"/>
    </location>
</feature>
<dbReference type="PANTHER" id="PTHR46579">
    <property type="entry name" value="F5/8 TYPE C DOMAIN-CONTAINING PROTEIN-RELATED"/>
    <property type="match status" value="1"/>
</dbReference>
<reference evidence="2 3" key="1">
    <citation type="submission" date="2019-02" db="EMBL/GenBank/DDBJ databases">
        <title>Genome sequencing of the rare red list fungi Phlebia centrifuga.</title>
        <authorList>
            <person name="Buettner E."/>
            <person name="Kellner H."/>
        </authorList>
    </citation>
    <scope>NUCLEOTIDE SEQUENCE [LARGE SCALE GENOMIC DNA]</scope>
    <source>
        <strain evidence="2 3">DSM 108282</strain>
    </source>
</reference>